<organism evidence="1 2">
    <name type="scientific">Liparis tanakae</name>
    <name type="common">Tanaka's snailfish</name>
    <dbReference type="NCBI Taxonomy" id="230148"/>
    <lineage>
        <taxon>Eukaryota</taxon>
        <taxon>Metazoa</taxon>
        <taxon>Chordata</taxon>
        <taxon>Craniata</taxon>
        <taxon>Vertebrata</taxon>
        <taxon>Euteleostomi</taxon>
        <taxon>Actinopterygii</taxon>
        <taxon>Neopterygii</taxon>
        <taxon>Teleostei</taxon>
        <taxon>Neoteleostei</taxon>
        <taxon>Acanthomorphata</taxon>
        <taxon>Eupercaria</taxon>
        <taxon>Perciformes</taxon>
        <taxon>Cottioidei</taxon>
        <taxon>Cottales</taxon>
        <taxon>Liparidae</taxon>
        <taxon>Liparis</taxon>
    </lineage>
</organism>
<name>A0A4Z2G663_9TELE</name>
<dbReference type="EMBL" id="SRLO01000704">
    <property type="protein sequence ID" value="TNN48264.1"/>
    <property type="molecule type" value="Genomic_DNA"/>
</dbReference>
<comment type="caution">
    <text evidence="1">The sequence shown here is derived from an EMBL/GenBank/DDBJ whole genome shotgun (WGS) entry which is preliminary data.</text>
</comment>
<evidence type="ECO:0000313" key="2">
    <source>
        <dbReference type="Proteomes" id="UP000314294"/>
    </source>
</evidence>
<keyword evidence="2" id="KW-1185">Reference proteome</keyword>
<dbReference type="AlphaFoldDB" id="A0A4Z2G663"/>
<accession>A0A4Z2G663</accession>
<dbReference type="Proteomes" id="UP000314294">
    <property type="component" value="Unassembled WGS sequence"/>
</dbReference>
<proteinExistence type="predicted"/>
<sequence>MNPSSITSPFSVSQYPAMAATPPMKMAVKTMSPLAASVAMAQITTPKNICCRTRTSSSFVATRAFFTAGRAAAHAAHARLVTACKETRSTAVSECLRNDVTEGDDVTIPAEKYIYMHVMKFHNEH</sequence>
<gene>
    <name evidence="1" type="ORF">EYF80_041534</name>
</gene>
<evidence type="ECO:0000313" key="1">
    <source>
        <dbReference type="EMBL" id="TNN48264.1"/>
    </source>
</evidence>
<protein>
    <submittedName>
        <fullName evidence="1">Uncharacterized protein</fullName>
    </submittedName>
</protein>
<reference evidence="1 2" key="1">
    <citation type="submission" date="2019-03" db="EMBL/GenBank/DDBJ databases">
        <title>First draft genome of Liparis tanakae, snailfish: a comprehensive survey of snailfish specific genes.</title>
        <authorList>
            <person name="Kim W."/>
            <person name="Song I."/>
            <person name="Jeong J.-H."/>
            <person name="Kim D."/>
            <person name="Kim S."/>
            <person name="Ryu S."/>
            <person name="Song J.Y."/>
            <person name="Lee S.K."/>
        </authorList>
    </citation>
    <scope>NUCLEOTIDE SEQUENCE [LARGE SCALE GENOMIC DNA]</scope>
    <source>
        <tissue evidence="1">Muscle</tissue>
    </source>
</reference>